<keyword evidence="1" id="KW-0812">Transmembrane</keyword>
<feature type="domain" description="YdbS-like PH" evidence="2">
    <location>
        <begin position="78"/>
        <end position="154"/>
    </location>
</feature>
<evidence type="ECO:0000259" key="2">
    <source>
        <dbReference type="Pfam" id="PF03703"/>
    </source>
</evidence>
<dbReference type="Pfam" id="PF03703">
    <property type="entry name" value="bPH_2"/>
    <property type="match status" value="1"/>
</dbReference>
<keyword evidence="4" id="KW-1185">Reference proteome</keyword>
<protein>
    <recommendedName>
        <fullName evidence="2">YdbS-like PH domain-containing protein</fullName>
    </recommendedName>
</protein>
<reference evidence="3 4" key="1">
    <citation type="submission" date="2018-10" db="EMBL/GenBank/DDBJ databases">
        <title>Bacillus Keqinensis sp. nov., a moderately halophilic bacterium isolated from a saline-alkaline lake.</title>
        <authorList>
            <person name="Wang H."/>
        </authorList>
    </citation>
    <scope>NUCLEOTIDE SEQUENCE [LARGE SCALE GENOMIC DNA]</scope>
    <source>
        <strain evidence="3 4">KQ-3</strain>
    </source>
</reference>
<dbReference type="EMBL" id="RHIB01000001">
    <property type="protein sequence ID" value="RNA69201.1"/>
    <property type="molecule type" value="Genomic_DNA"/>
</dbReference>
<evidence type="ECO:0000256" key="1">
    <source>
        <dbReference type="SAM" id="Phobius"/>
    </source>
</evidence>
<dbReference type="PANTHER" id="PTHR34473:SF2">
    <property type="entry name" value="UPF0699 TRANSMEMBRANE PROTEIN YDBT"/>
    <property type="match status" value="1"/>
</dbReference>
<gene>
    <name evidence="3" type="ORF">EBO34_04425</name>
</gene>
<dbReference type="RefSeq" id="WP_122896722.1">
    <property type="nucleotide sequence ID" value="NZ_RHIB01000001.1"/>
</dbReference>
<organism evidence="3 4">
    <name type="scientific">Alteribacter keqinensis</name>
    <dbReference type="NCBI Taxonomy" id="2483800"/>
    <lineage>
        <taxon>Bacteria</taxon>
        <taxon>Bacillati</taxon>
        <taxon>Bacillota</taxon>
        <taxon>Bacilli</taxon>
        <taxon>Bacillales</taxon>
        <taxon>Bacillaceae</taxon>
        <taxon>Alteribacter</taxon>
    </lineage>
</organism>
<proteinExistence type="predicted"/>
<comment type="caution">
    <text evidence="3">The sequence shown here is derived from an EMBL/GenBank/DDBJ whole genome shotgun (WGS) entry which is preliminary data.</text>
</comment>
<dbReference type="OrthoDB" id="1750577at2"/>
<keyword evidence="1" id="KW-1133">Transmembrane helix</keyword>
<accession>A0A3M7TVB2</accession>
<dbReference type="AlphaFoldDB" id="A0A3M7TVB2"/>
<keyword evidence="1" id="KW-0472">Membrane</keyword>
<sequence length="165" mass="19311">MNEYEPRTVPDQKIAPGALTVWRIASLIELLLFALVPFAYWWLSATFAFLPFWIIFLIIGAWVLYGVFNVILLPKWQWKRWRYKIYENEIELLYGVLVIRRVIIPMIRVQHVDTEQGPLLRKYGLSSVKISTAATVHEIPALEESKADYVRDHIARLAREADPDE</sequence>
<feature type="transmembrane region" description="Helical" evidence="1">
    <location>
        <begin position="21"/>
        <end position="43"/>
    </location>
</feature>
<feature type="transmembrane region" description="Helical" evidence="1">
    <location>
        <begin position="49"/>
        <end position="73"/>
    </location>
</feature>
<dbReference type="Proteomes" id="UP000278746">
    <property type="component" value="Unassembled WGS sequence"/>
</dbReference>
<evidence type="ECO:0000313" key="3">
    <source>
        <dbReference type="EMBL" id="RNA69201.1"/>
    </source>
</evidence>
<dbReference type="InterPro" id="IPR005182">
    <property type="entry name" value="YdbS-like_PH"/>
</dbReference>
<dbReference type="PANTHER" id="PTHR34473">
    <property type="entry name" value="UPF0699 TRANSMEMBRANE PROTEIN YDBS"/>
    <property type="match status" value="1"/>
</dbReference>
<name>A0A3M7TVB2_9BACI</name>
<evidence type="ECO:0000313" key="4">
    <source>
        <dbReference type="Proteomes" id="UP000278746"/>
    </source>
</evidence>